<proteinExistence type="predicted"/>
<evidence type="ECO:0000313" key="1">
    <source>
        <dbReference type="EMBL" id="RCJ40214.1"/>
    </source>
</evidence>
<dbReference type="EMBL" id="LXQD01000054">
    <property type="protein sequence ID" value="RCJ40214.1"/>
    <property type="molecule type" value="Genomic_DNA"/>
</dbReference>
<organism evidence="1 2">
    <name type="scientific">Nostoc minutum NIES-26</name>
    <dbReference type="NCBI Taxonomy" id="1844469"/>
    <lineage>
        <taxon>Bacteria</taxon>
        <taxon>Bacillati</taxon>
        <taxon>Cyanobacteriota</taxon>
        <taxon>Cyanophyceae</taxon>
        <taxon>Nostocales</taxon>
        <taxon>Nostocaceae</taxon>
        <taxon>Nostoc</taxon>
    </lineage>
</organism>
<name>A0A367RX14_9NOSO</name>
<dbReference type="AlphaFoldDB" id="A0A367RX14"/>
<gene>
    <name evidence="1" type="ORF">A6770_10745</name>
</gene>
<accession>A0A367RX14</accession>
<protein>
    <submittedName>
        <fullName evidence="1">Uncharacterized protein</fullName>
    </submittedName>
</protein>
<reference evidence="1" key="1">
    <citation type="submission" date="2016-04" db="EMBL/GenBank/DDBJ databases">
        <authorList>
            <person name="Tabuchi Yagui T.R."/>
        </authorList>
    </citation>
    <scope>NUCLEOTIDE SEQUENCE [LARGE SCALE GENOMIC DNA]</scope>
    <source>
        <strain evidence="1">NIES-26</strain>
    </source>
</reference>
<dbReference type="Proteomes" id="UP000252107">
    <property type="component" value="Unassembled WGS sequence"/>
</dbReference>
<evidence type="ECO:0000313" key="2">
    <source>
        <dbReference type="Proteomes" id="UP000252107"/>
    </source>
</evidence>
<keyword evidence="2" id="KW-1185">Reference proteome</keyword>
<sequence>MSLNILVVPKFSKGQMVGFIGGAGIIKNYRPESSSWVYLVEMPMGPEPEMGKVGYETMIWLAEEDISTLVKLRILDLSSSTVKESHSPEVTFSHLKPIRKKI</sequence>
<comment type="caution">
    <text evidence="1">The sequence shown here is derived from an EMBL/GenBank/DDBJ whole genome shotgun (WGS) entry which is preliminary data.</text>
</comment>